<evidence type="ECO:0000313" key="3">
    <source>
        <dbReference type="Proteomes" id="UP001207626"/>
    </source>
</evidence>
<dbReference type="EMBL" id="JAMDLW010000016">
    <property type="protein sequence ID" value="MCY9520622.1"/>
    <property type="molecule type" value="Genomic_DNA"/>
</dbReference>
<reference evidence="2 3" key="1">
    <citation type="submission" date="2022-05" db="EMBL/GenBank/DDBJ databases">
        <title>Genome Sequencing of Bee-Associated Microbes.</title>
        <authorList>
            <person name="Dunlap C."/>
        </authorList>
    </citation>
    <scope>NUCLEOTIDE SEQUENCE [LARGE SCALE GENOMIC DNA]</scope>
    <source>
        <strain evidence="2 3">NRRL NRS-1438</strain>
    </source>
</reference>
<proteinExistence type="predicted"/>
<dbReference type="Pfam" id="PF09929">
    <property type="entry name" value="DUF2161"/>
    <property type="match status" value="1"/>
</dbReference>
<keyword evidence="3" id="KW-1185">Reference proteome</keyword>
<protein>
    <submittedName>
        <fullName evidence="2">DUF2161 family putative PD-(D/E)XK-type phosphodiesterase</fullName>
    </submittedName>
</protein>
<gene>
    <name evidence="2" type="ORF">M5X09_13270</name>
</gene>
<evidence type="ECO:0000313" key="2">
    <source>
        <dbReference type="EMBL" id="MCY9520622.1"/>
    </source>
</evidence>
<dbReference type="InterPro" id="IPR018679">
    <property type="entry name" value="DUF2161"/>
</dbReference>
<name>A0ABT4DTF1_9BACL</name>
<dbReference type="RefSeq" id="WP_087435271.1">
    <property type="nucleotide sequence ID" value="NZ_JAMDLV010000029.1"/>
</dbReference>
<comment type="caution">
    <text evidence="2">The sequence shown here is derived from an EMBL/GenBank/DDBJ whole genome shotgun (WGS) entry which is preliminary data.</text>
</comment>
<evidence type="ECO:0000256" key="1">
    <source>
        <dbReference type="SAM" id="MobiDB-lite"/>
    </source>
</evidence>
<organism evidence="2 3">
    <name type="scientific">Paenibacillus apiarius</name>
    <dbReference type="NCBI Taxonomy" id="46240"/>
    <lineage>
        <taxon>Bacteria</taxon>
        <taxon>Bacillati</taxon>
        <taxon>Bacillota</taxon>
        <taxon>Bacilli</taxon>
        <taxon>Bacillales</taxon>
        <taxon>Paenibacillaceae</taxon>
        <taxon>Paenibacillus</taxon>
    </lineage>
</organism>
<sequence>MMSLQGLKEEKMREQNTSAPMEEHETGRKKGKRKESELYAPLKAYFEAQGYEVRSEVRHCDIVALRPDAAPDEEPLIVELKSSFNLTLVLQGLERLKLSSQVYVAVEKKKATSKSHPVSALRHLCRKLGLGLIMVTFYKRKPPFVELMCEPGHDDGIYMATKPIKTRAAKLVREFSARSGDYNVGGITKQPLVTAYREKALRVASALRDGALKASIVRDRTGVGDAAAILQRNYYGWFARVSHGVYDLTPDGQEALIRYAHVVGAIATRAKP</sequence>
<dbReference type="Proteomes" id="UP001207626">
    <property type="component" value="Unassembled WGS sequence"/>
</dbReference>
<feature type="region of interest" description="Disordered" evidence="1">
    <location>
        <begin position="1"/>
        <end position="34"/>
    </location>
</feature>
<accession>A0ABT4DTF1</accession>